<protein>
    <submittedName>
        <fullName evidence="2">Uncharacterized protein</fullName>
    </submittedName>
</protein>
<gene>
    <name evidence="2" type="ORF">DILT_LOCUS19196</name>
</gene>
<sequence>MAVMSRAQLYRINPSIRHPLLCGPSYPPTSSPSSTETSNPAS</sequence>
<evidence type="ECO:0000313" key="3">
    <source>
        <dbReference type="Proteomes" id="UP000281553"/>
    </source>
</evidence>
<evidence type="ECO:0000256" key="1">
    <source>
        <dbReference type="SAM" id="MobiDB-lite"/>
    </source>
</evidence>
<name>A0A3P7RKC9_DIBLA</name>
<organism evidence="2 3">
    <name type="scientific">Dibothriocephalus latus</name>
    <name type="common">Fish tapeworm</name>
    <name type="synonym">Diphyllobothrium latum</name>
    <dbReference type="NCBI Taxonomy" id="60516"/>
    <lineage>
        <taxon>Eukaryota</taxon>
        <taxon>Metazoa</taxon>
        <taxon>Spiralia</taxon>
        <taxon>Lophotrochozoa</taxon>
        <taxon>Platyhelminthes</taxon>
        <taxon>Cestoda</taxon>
        <taxon>Eucestoda</taxon>
        <taxon>Diphyllobothriidea</taxon>
        <taxon>Diphyllobothriidae</taxon>
        <taxon>Dibothriocephalus</taxon>
    </lineage>
</organism>
<evidence type="ECO:0000313" key="2">
    <source>
        <dbReference type="EMBL" id="VDN43832.1"/>
    </source>
</evidence>
<feature type="region of interest" description="Disordered" evidence="1">
    <location>
        <begin position="21"/>
        <end position="42"/>
    </location>
</feature>
<reference evidence="2 3" key="1">
    <citation type="submission" date="2018-11" db="EMBL/GenBank/DDBJ databases">
        <authorList>
            <consortium name="Pathogen Informatics"/>
        </authorList>
    </citation>
    <scope>NUCLEOTIDE SEQUENCE [LARGE SCALE GENOMIC DNA]</scope>
</reference>
<dbReference type="AlphaFoldDB" id="A0A3P7RKC9"/>
<dbReference type="EMBL" id="UYRU01109302">
    <property type="protein sequence ID" value="VDN43832.1"/>
    <property type="molecule type" value="Genomic_DNA"/>
</dbReference>
<proteinExistence type="predicted"/>
<feature type="compositionally biased region" description="Low complexity" evidence="1">
    <location>
        <begin position="31"/>
        <end position="42"/>
    </location>
</feature>
<accession>A0A3P7RKC9</accession>
<dbReference type="Proteomes" id="UP000281553">
    <property type="component" value="Unassembled WGS sequence"/>
</dbReference>
<keyword evidence="3" id="KW-1185">Reference proteome</keyword>